<dbReference type="AlphaFoldDB" id="A0A4V6A4Z7"/>
<evidence type="ECO:0000313" key="3">
    <source>
        <dbReference type="Proteomes" id="UP000298663"/>
    </source>
</evidence>
<reference evidence="2 3" key="1">
    <citation type="journal article" date="2015" name="Genome Biol.">
        <title>Comparative genomics of Steinernema reveals deeply conserved gene regulatory networks.</title>
        <authorList>
            <person name="Dillman A.R."/>
            <person name="Macchietto M."/>
            <person name="Porter C.F."/>
            <person name="Rogers A."/>
            <person name="Williams B."/>
            <person name="Antoshechkin I."/>
            <person name="Lee M.M."/>
            <person name="Goodwin Z."/>
            <person name="Lu X."/>
            <person name="Lewis E.E."/>
            <person name="Goodrich-Blair H."/>
            <person name="Stock S.P."/>
            <person name="Adams B.J."/>
            <person name="Sternberg P.W."/>
            <person name="Mortazavi A."/>
        </authorList>
    </citation>
    <scope>NUCLEOTIDE SEQUENCE [LARGE SCALE GENOMIC DNA]</scope>
    <source>
        <strain evidence="2 3">ALL</strain>
    </source>
</reference>
<feature type="chain" id="PRO_5020748551" description="TIL domain-containing protein" evidence="1">
    <location>
        <begin position="18"/>
        <end position="125"/>
    </location>
</feature>
<evidence type="ECO:0008006" key="4">
    <source>
        <dbReference type="Google" id="ProtNLM"/>
    </source>
</evidence>
<reference evidence="2 3" key="2">
    <citation type="journal article" date="2019" name="G3 (Bethesda)">
        <title>Hybrid Assembly of the Genome of the Entomopathogenic Nematode Steinernema carpocapsae Identifies the X-Chromosome.</title>
        <authorList>
            <person name="Serra L."/>
            <person name="Macchietto M."/>
            <person name="Macias-Munoz A."/>
            <person name="McGill C.J."/>
            <person name="Rodriguez I.M."/>
            <person name="Rodriguez B."/>
            <person name="Murad R."/>
            <person name="Mortazavi A."/>
        </authorList>
    </citation>
    <scope>NUCLEOTIDE SEQUENCE [LARGE SCALE GENOMIC DNA]</scope>
    <source>
        <strain evidence="2 3">ALL</strain>
    </source>
</reference>
<dbReference type="EMBL" id="AZBU02000003">
    <property type="protein sequence ID" value="TKR88915.1"/>
    <property type="molecule type" value="Genomic_DNA"/>
</dbReference>
<organism evidence="2 3">
    <name type="scientific">Steinernema carpocapsae</name>
    <name type="common">Entomopathogenic nematode</name>
    <dbReference type="NCBI Taxonomy" id="34508"/>
    <lineage>
        <taxon>Eukaryota</taxon>
        <taxon>Metazoa</taxon>
        <taxon>Ecdysozoa</taxon>
        <taxon>Nematoda</taxon>
        <taxon>Chromadorea</taxon>
        <taxon>Rhabditida</taxon>
        <taxon>Tylenchina</taxon>
        <taxon>Panagrolaimomorpha</taxon>
        <taxon>Strongyloidoidea</taxon>
        <taxon>Steinernematidae</taxon>
        <taxon>Steinernema</taxon>
    </lineage>
</organism>
<keyword evidence="3" id="KW-1185">Reference proteome</keyword>
<evidence type="ECO:0000256" key="1">
    <source>
        <dbReference type="SAM" id="SignalP"/>
    </source>
</evidence>
<dbReference type="Proteomes" id="UP000298663">
    <property type="component" value="Unassembled WGS sequence"/>
</dbReference>
<accession>A0A4V6A4Z7</accession>
<keyword evidence="1" id="KW-0732">Signal</keyword>
<proteinExistence type="predicted"/>
<evidence type="ECO:0000313" key="2">
    <source>
        <dbReference type="EMBL" id="TKR88915.1"/>
    </source>
</evidence>
<name>A0A4V6A4Z7_STECR</name>
<gene>
    <name evidence="2" type="ORF">L596_013087</name>
</gene>
<sequence length="125" mass="13715">MKSVINLVFVILCYAEAQTTPDTCPEYQRWMNVGCENTCDSVPLKYCVNDTSAPECGPGCYCVGTGSQYDLWYRKADGSCVPHDACQNRNIQCCPSCGPTQHCVIKTDNCDKFACPYPTATCVAN</sequence>
<protein>
    <recommendedName>
        <fullName evidence="4">TIL domain-containing protein</fullName>
    </recommendedName>
</protein>
<feature type="signal peptide" evidence="1">
    <location>
        <begin position="1"/>
        <end position="17"/>
    </location>
</feature>
<comment type="caution">
    <text evidence="2">The sequence shown here is derived from an EMBL/GenBank/DDBJ whole genome shotgun (WGS) entry which is preliminary data.</text>
</comment>